<keyword evidence="11 13" id="KW-0472">Membrane</keyword>
<dbReference type="InterPro" id="IPR016174">
    <property type="entry name" value="Di-haem_cyt_TM"/>
</dbReference>
<comment type="similarity">
    <text evidence="12">Belongs to the cytochrome b561 family.</text>
</comment>
<keyword evidence="8" id="KW-0249">Electron transport</keyword>
<organism evidence="15 16">
    <name type="scientific">Sphingomonas leidyi</name>
    <dbReference type="NCBI Taxonomy" id="68569"/>
    <lineage>
        <taxon>Bacteria</taxon>
        <taxon>Pseudomonadati</taxon>
        <taxon>Pseudomonadota</taxon>
        <taxon>Alphaproteobacteria</taxon>
        <taxon>Sphingomonadales</taxon>
        <taxon>Sphingomonadaceae</taxon>
        <taxon>Sphingomonas</taxon>
    </lineage>
</organism>
<sequence>MTARGDRYSRGAIAFHWSIAALVLFNLIVGLFHDAMPRAWGIMPIHKSVGIAVLVLTLGRIGWRLTHKPPHLPELLPAWEKATAHTVHFILYALLLILPISGWLLSSNPERPRPINWFGLFEIPVLPATPGIAHNAHEAHELLGYLMAALVAIHIAAALRHHFILRDRVLARMLPGSGRRG</sequence>
<keyword evidence="6 13" id="KW-0812">Transmembrane</keyword>
<keyword evidence="10" id="KW-0408">Iron</keyword>
<keyword evidence="7" id="KW-0479">Metal-binding</keyword>
<dbReference type="Gene3D" id="1.20.950.20">
    <property type="entry name" value="Transmembrane di-heme cytochromes, Chain C"/>
    <property type="match status" value="1"/>
</dbReference>
<dbReference type="Pfam" id="PF01292">
    <property type="entry name" value="Ni_hydr_CYTB"/>
    <property type="match status" value="1"/>
</dbReference>
<keyword evidence="9 13" id="KW-1133">Transmembrane helix</keyword>
<dbReference type="GO" id="GO:0020037">
    <property type="term" value="F:heme binding"/>
    <property type="evidence" value="ECO:0007669"/>
    <property type="project" value="TreeGrafter"/>
</dbReference>
<dbReference type="InterPro" id="IPR011577">
    <property type="entry name" value="Cyt_b561_bac/Ni-Hgenase"/>
</dbReference>
<evidence type="ECO:0000313" key="15">
    <source>
        <dbReference type="EMBL" id="NIJ63336.1"/>
    </source>
</evidence>
<evidence type="ECO:0000313" key="16">
    <source>
        <dbReference type="Proteomes" id="UP000564677"/>
    </source>
</evidence>
<reference evidence="15 16" key="1">
    <citation type="submission" date="2020-03" db="EMBL/GenBank/DDBJ databases">
        <title>Genomic Encyclopedia of Type Strains, Phase IV (KMG-IV): sequencing the most valuable type-strain genomes for metagenomic binning, comparative biology and taxonomic classification.</title>
        <authorList>
            <person name="Goeker M."/>
        </authorList>
    </citation>
    <scope>NUCLEOTIDE SEQUENCE [LARGE SCALE GENOMIC DNA]</scope>
    <source>
        <strain evidence="15 16">DSM 4733</strain>
    </source>
</reference>
<evidence type="ECO:0000256" key="10">
    <source>
        <dbReference type="ARBA" id="ARBA00023004"/>
    </source>
</evidence>
<feature type="transmembrane region" description="Helical" evidence="13">
    <location>
        <begin position="83"/>
        <end position="105"/>
    </location>
</feature>
<evidence type="ECO:0000256" key="1">
    <source>
        <dbReference type="ARBA" id="ARBA00001970"/>
    </source>
</evidence>
<evidence type="ECO:0000256" key="12">
    <source>
        <dbReference type="ARBA" id="ARBA00037975"/>
    </source>
</evidence>
<evidence type="ECO:0000256" key="4">
    <source>
        <dbReference type="ARBA" id="ARBA00022475"/>
    </source>
</evidence>
<comment type="subcellular location">
    <subcellularLocation>
        <location evidence="2">Cell membrane</location>
        <topology evidence="2">Multi-pass membrane protein</topology>
    </subcellularLocation>
</comment>
<evidence type="ECO:0000259" key="14">
    <source>
        <dbReference type="Pfam" id="PF01292"/>
    </source>
</evidence>
<dbReference type="RefSeq" id="WP_341786392.1">
    <property type="nucleotide sequence ID" value="NZ_CP170557.1"/>
</dbReference>
<evidence type="ECO:0000256" key="11">
    <source>
        <dbReference type="ARBA" id="ARBA00023136"/>
    </source>
</evidence>
<gene>
    <name evidence="15" type="ORF">FHR20_000267</name>
</gene>
<feature type="transmembrane region" description="Helical" evidence="13">
    <location>
        <begin position="44"/>
        <end position="63"/>
    </location>
</feature>
<keyword evidence="5" id="KW-0349">Heme</keyword>
<keyword evidence="4" id="KW-1003">Cell membrane</keyword>
<feature type="transmembrane region" description="Helical" evidence="13">
    <location>
        <begin position="142"/>
        <end position="163"/>
    </location>
</feature>
<dbReference type="GO" id="GO:0009055">
    <property type="term" value="F:electron transfer activity"/>
    <property type="evidence" value="ECO:0007669"/>
    <property type="project" value="InterPro"/>
</dbReference>
<keyword evidence="3" id="KW-0813">Transport</keyword>
<evidence type="ECO:0000256" key="2">
    <source>
        <dbReference type="ARBA" id="ARBA00004651"/>
    </source>
</evidence>
<name>A0A7X5UW72_9SPHN</name>
<evidence type="ECO:0000256" key="3">
    <source>
        <dbReference type="ARBA" id="ARBA00022448"/>
    </source>
</evidence>
<dbReference type="GO" id="GO:0005886">
    <property type="term" value="C:plasma membrane"/>
    <property type="evidence" value="ECO:0007669"/>
    <property type="project" value="UniProtKB-SubCell"/>
</dbReference>
<comment type="cofactor">
    <cofactor evidence="1">
        <name>heme b</name>
        <dbReference type="ChEBI" id="CHEBI:60344"/>
    </cofactor>
</comment>
<comment type="caution">
    <text evidence="15">The sequence shown here is derived from an EMBL/GenBank/DDBJ whole genome shotgun (WGS) entry which is preliminary data.</text>
</comment>
<protein>
    <submittedName>
        <fullName evidence="15">Cytochrome b561</fullName>
    </submittedName>
</protein>
<dbReference type="PANTHER" id="PTHR30529:SF1">
    <property type="entry name" value="CYTOCHROME B561 HOMOLOG 2"/>
    <property type="match status" value="1"/>
</dbReference>
<accession>A0A7X5UW72</accession>
<feature type="domain" description="Cytochrome b561 bacterial/Ni-hydrogenase" evidence="14">
    <location>
        <begin position="7"/>
        <end position="176"/>
    </location>
</feature>
<dbReference type="GO" id="GO:0022904">
    <property type="term" value="P:respiratory electron transport chain"/>
    <property type="evidence" value="ECO:0007669"/>
    <property type="project" value="InterPro"/>
</dbReference>
<dbReference type="AlphaFoldDB" id="A0A7X5UW72"/>
<evidence type="ECO:0000256" key="6">
    <source>
        <dbReference type="ARBA" id="ARBA00022692"/>
    </source>
</evidence>
<dbReference type="PANTHER" id="PTHR30529">
    <property type="entry name" value="CYTOCHROME B561"/>
    <property type="match status" value="1"/>
</dbReference>
<dbReference type="InterPro" id="IPR052168">
    <property type="entry name" value="Cytochrome_b561_oxidase"/>
</dbReference>
<evidence type="ECO:0000256" key="7">
    <source>
        <dbReference type="ARBA" id="ARBA00022723"/>
    </source>
</evidence>
<dbReference type="EMBL" id="JAASQV010000001">
    <property type="protein sequence ID" value="NIJ63336.1"/>
    <property type="molecule type" value="Genomic_DNA"/>
</dbReference>
<proteinExistence type="inferred from homology"/>
<dbReference type="Proteomes" id="UP000564677">
    <property type="component" value="Unassembled WGS sequence"/>
</dbReference>
<dbReference type="SUPFAM" id="SSF81342">
    <property type="entry name" value="Transmembrane di-heme cytochromes"/>
    <property type="match status" value="1"/>
</dbReference>
<evidence type="ECO:0000256" key="8">
    <source>
        <dbReference type="ARBA" id="ARBA00022982"/>
    </source>
</evidence>
<evidence type="ECO:0000256" key="13">
    <source>
        <dbReference type="SAM" id="Phobius"/>
    </source>
</evidence>
<evidence type="ECO:0000256" key="9">
    <source>
        <dbReference type="ARBA" id="ARBA00022989"/>
    </source>
</evidence>
<dbReference type="GO" id="GO:0046872">
    <property type="term" value="F:metal ion binding"/>
    <property type="evidence" value="ECO:0007669"/>
    <property type="project" value="UniProtKB-KW"/>
</dbReference>
<keyword evidence="16" id="KW-1185">Reference proteome</keyword>
<feature type="transmembrane region" description="Helical" evidence="13">
    <location>
        <begin position="12"/>
        <end position="32"/>
    </location>
</feature>
<evidence type="ECO:0000256" key="5">
    <source>
        <dbReference type="ARBA" id="ARBA00022617"/>
    </source>
</evidence>